<accession>A0A833R7B8</accession>
<dbReference type="SFLD" id="SFLDG01154">
    <property type="entry name" value="Main.5:_Phi-like"/>
    <property type="match status" value="1"/>
</dbReference>
<dbReference type="PROSITE" id="PS50405">
    <property type="entry name" value="GST_CTER"/>
    <property type="match status" value="1"/>
</dbReference>
<dbReference type="GO" id="GO:0043295">
    <property type="term" value="F:glutathione binding"/>
    <property type="evidence" value="ECO:0007669"/>
    <property type="project" value="TreeGrafter"/>
</dbReference>
<dbReference type="GO" id="GO:0005737">
    <property type="term" value="C:cytoplasm"/>
    <property type="evidence" value="ECO:0007669"/>
    <property type="project" value="TreeGrafter"/>
</dbReference>
<feature type="domain" description="GST C-terminal" evidence="6">
    <location>
        <begin position="91"/>
        <end position="217"/>
    </location>
</feature>
<evidence type="ECO:0000313" key="7">
    <source>
        <dbReference type="EMBL" id="KAF3330773.1"/>
    </source>
</evidence>
<dbReference type="CDD" id="cd03187">
    <property type="entry name" value="GST_C_Phi"/>
    <property type="match status" value="1"/>
</dbReference>
<keyword evidence="8" id="KW-1185">Reference proteome</keyword>
<dbReference type="InterPro" id="IPR040079">
    <property type="entry name" value="Glutathione_S-Trfase"/>
</dbReference>
<dbReference type="PANTHER" id="PTHR43900">
    <property type="entry name" value="GLUTATHIONE S-TRANSFERASE RHO"/>
    <property type="match status" value="1"/>
</dbReference>
<dbReference type="InterPro" id="IPR036282">
    <property type="entry name" value="Glutathione-S-Trfase_C_sf"/>
</dbReference>
<dbReference type="Gene3D" id="3.40.30.10">
    <property type="entry name" value="Glutaredoxin"/>
    <property type="match status" value="1"/>
</dbReference>
<dbReference type="InterPro" id="IPR004045">
    <property type="entry name" value="Glutathione_S-Trfase_N"/>
</dbReference>
<comment type="similarity">
    <text evidence="1">Belongs to the GST superfamily. Phi family.</text>
</comment>
<dbReference type="FunFam" id="3.40.30.10:FF:000016">
    <property type="entry name" value="Glutathione S-transferase F2"/>
    <property type="match status" value="1"/>
</dbReference>
<dbReference type="GO" id="GO:0004364">
    <property type="term" value="F:glutathione transferase activity"/>
    <property type="evidence" value="ECO:0007669"/>
    <property type="project" value="UniProtKB-EC"/>
</dbReference>
<comment type="caution">
    <text evidence="7">The sequence shown here is derived from an EMBL/GenBank/DDBJ whole genome shotgun (WGS) entry which is preliminary data.</text>
</comment>
<dbReference type="GO" id="GO:0006749">
    <property type="term" value="P:glutathione metabolic process"/>
    <property type="evidence" value="ECO:0007669"/>
    <property type="project" value="TreeGrafter"/>
</dbReference>
<sequence>MGVMKLYGSPVSTCTARVLLSLEEVGAEYELVTISMPTGEHKGPAHLARNPFGQIPALEDGDLVLFESRAISRYVVRKYKTNGSNLLKEGNLSESAMVDVWLEAEAQQYNPAISPIVFQSLILPKLRGATPDQAIIDSSLEKFKKVLEVYEARLSKSKYLAGDFFSLADLSHFSYTKYLMATPYGSVFESYPHVKAWWDDITSRPAFKKVAAGMLGS</sequence>
<evidence type="ECO:0000313" key="8">
    <source>
        <dbReference type="Proteomes" id="UP000623129"/>
    </source>
</evidence>
<proteinExistence type="inferred from homology"/>
<evidence type="ECO:0000259" key="5">
    <source>
        <dbReference type="PROSITE" id="PS50404"/>
    </source>
</evidence>
<dbReference type="InterPro" id="IPR036249">
    <property type="entry name" value="Thioredoxin-like_sf"/>
</dbReference>
<organism evidence="7 8">
    <name type="scientific">Carex littledalei</name>
    <dbReference type="NCBI Taxonomy" id="544730"/>
    <lineage>
        <taxon>Eukaryota</taxon>
        <taxon>Viridiplantae</taxon>
        <taxon>Streptophyta</taxon>
        <taxon>Embryophyta</taxon>
        <taxon>Tracheophyta</taxon>
        <taxon>Spermatophyta</taxon>
        <taxon>Magnoliopsida</taxon>
        <taxon>Liliopsida</taxon>
        <taxon>Poales</taxon>
        <taxon>Cyperaceae</taxon>
        <taxon>Cyperoideae</taxon>
        <taxon>Cariceae</taxon>
        <taxon>Carex</taxon>
        <taxon>Carex subgen. Euthyceras</taxon>
    </lineage>
</organism>
<dbReference type="PANTHER" id="PTHR43900:SF49">
    <property type="entry name" value="GLUTATHIONE S-TRANSFERASE GSTF1-RELATED"/>
    <property type="match status" value="1"/>
</dbReference>
<evidence type="ECO:0000259" key="6">
    <source>
        <dbReference type="PROSITE" id="PS50405"/>
    </source>
</evidence>
<evidence type="ECO:0000256" key="3">
    <source>
        <dbReference type="ARBA" id="ARBA00022679"/>
    </source>
</evidence>
<dbReference type="Pfam" id="PF02798">
    <property type="entry name" value="GST_N"/>
    <property type="match status" value="1"/>
</dbReference>
<dbReference type="Gene3D" id="1.20.1050.10">
    <property type="match status" value="1"/>
</dbReference>
<dbReference type="SFLD" id="SFLDG00358">
    <property type="entry name" value="Main_(cytGST)"/>
    <property type="match status" value="1"/>
</dbReference>
<name>A0A833R7B8_9POAL</name>
<evidence type="ECO:0000256" key="1">
    <source>
        <dbReference type="ARBA" id="ARBA00010128"/>
    </source>
</evidence>
<dbReference type="InterPro" id="IPR010987">
    <property type="entry name" value="Glutathione-S-Trfase_C-like"/>
</dbReference>
<keyword evidence="3 7" id="KW-0808">Transferase</keyword>
<dbReference type="GO" id="GO:0009635">
    <property type="term" value="P:response to herbicide"/>
    <property type="evidence" value="ECO:0007669"/>
    <property type="project" value="UniProtKB-ARBA"/>
</dbReference>
<comment type="catalytic activity">
    <reaction evidence="4">
        <text>RX + glutathione = an S-substituted glutathione + a halide anion + H(+)</text>
        <dbReference type="Rhea" id="RHEA:16437"/>
        <dbReference type="ChEBI" id="CHEBI:15378"/>
        <dbReference type="ChEBI" id="CHEBI:16042"/>
        <dbReference type="ChEBI" id="CHEBI:17792"/>
        <dbReference type="ChEBI" id="CHEBI:57925"/>
        <dbReference type="ChEBI" id="CHEBI:90779"/>
        <dbReference type="EC" id="2.5.1.18"/>
    </reaction>
</comment>
<reference evidence="7" key="1">
    <citation type="submission" date="2020-01" db="EMBL/GenBank/DDBJ databases">
        <title>Genome sequence of Kobresia littledalei, the first chromosome-level genome in the family Cyperaceae.</title>
        <authorList>
            <person name="Qu G."/>
        </authorList>
    </citation>
    <scope>NUCLEOTIDE SEQUENCE</scope>
    <source>
        <strain evidence="7">C.B.Clarke</strain>
        <tissue evidence="7">Leaf</tissue>
    </source>
</reference>
<dbReference type="FunFam" id="1.20.1050.10:FF:000004">
    <property type="entry name" value="Glutathione S-transferase F2"/>
    <property type="match status" value="1"/>
</dbReference>
<evidence type="ECO:0000256" key="2">
    <source>
        <dbReference type="ARBA" id="ARBA00012452"/>
    </source>
</evidence>
<dbReference type="SUPFAM" id="SSF52833">
    <property type="entry name" value="Thioredoxin-like"/>
    <property type="match status" value="1"/>
</dbReference>
<dbReference type="CDD" id="cd03053">
    <property type="entry name" value="GST_N_Phi"/>
    <property type="match status" value="1"/>
</dbReference>
<dbReference type="InterPro" id="IPR004046">
    <property type="entry name" value="GST_C"/>
</dbReference>
<feature type="domain" description="GST N-terminal" evidence="5">
    <location>
        <begin position="2"/>
        <end position="83"/>
    </location>
</feature>
<dbReference type="InterPro" id="IPR034347">
    <property type="entry name" value="GST_Phi_C"/>
</dbReference>
<evidence type="ECO:0000256" key="4">
    <source>
        <dbReference type="ARBA" id="ARBA00047960"/>
    </source>
</evidence>
<gene>
    <name evidence="7" type="ORF">FCM35_KLT04127</name>
</gene>
<protein>
    <recommendedName>
        <fullName evidence="2">glutathione transferase</fullName>
        <ecNumber evidence="2">2.5.1.18</ecNumber>
    </recommendedName>
</protein>
<dbReference type="AlphaFoldDB" id="A0A833R7B8"/>
<dbReference type="SFLD" id="SFLDS00019">
    <property type="entry name" value="Glutathione_Transferase_(cytos"/>
    <property type="match status" value="1"/>
</dbReference>
<dbReference type="EC" id="2.5.1.18" evidence="2"/>
<dbReference type="Pfam" id="PF00043">
    <property type="entry name" value="GST_C"/>
    <property type="match status" value="1"/>
</dbReference>
<dbReference type="PROSITE" id="PS50404">
    <property type="entry name" value="GST_NTER"/>
    <property type="match status" value="1"/>
</dbReference>
<dbReference type="SUPFAM" id="SSF47616">
    <property type="entry name" value="GST C-terminal domain-like"/>
    <property type="match status" value="1"/>
</dbReference>
<dbReference type="Proteomes" id="UP000623129">
    <property type="component" value="Unassembled WGS sequence"/>
</dbReference>
<dbReference type="EMBL" id="SWLB01000013">
    <property type="protein sequence ID" value="KAF3330773.1"/>
    <property type="molecule type" value="Genomic_DNA"/>
</dbReference>
<dbReference type="OrthoDB" id="422574at2759"/>